<dbReference type="EMBL" id="BMDJ01000004">
    <property type="protein sequence ID" value="GGI25213.1"/>
    <property type="molecule type" value="Genomic_DNA"/>
</dbReference>
<reference evidence="2" key="1">
    <citation type="journal article" date="2019" name="Int. J. Syst. Evol. Microbiol.">
        <title>The Global Catalogue of Microorganisms (GCM) 10K type strain sequencing project: providing services to taxonomists for standard genome sequencing and annotation.</title>
        <authorList>
            <consortium name="The Broad Institute Genomics Platform"/>
            <consortium name="The Broad Institute Genome Sequencing Center for Infectious Disease"/>
            <person name="Wu L."/>
            <person name="Ma J."/>
        </authorList>
    </citation>
    <scope>NUCLEOTIDE SEQUENCE [LARGE SCALE GENOMIC DNA]</scope>
    <source>
        <strain evidence="2">CCM 8939</strain>
    </source>
</reference>
<evidence type="ECO:0000313" key="1">
    <source>
        <dbReference type="EMBL" id="GGI25213.1"/>
    </source>
</evidence>
<protein>
    <recommendedName>
        <fullName evidence="3">DUF4136 domain-containing protein</fullName>
    </recommendedName>
</protein>
<evidence type="ECO:0000313" key="2">
    <source>
        <dbReference type="Proteomes" id="UP000645390"/>
    </source>
</evidence>
<keyword evidence="2" id="KW-1185">Reference proteome</keyword>
<evidence type="ECO:0008006" key="3">
    <source>
        <dbReference type="Google" id="ProtNLM"/>
    </source>
</evidence>
<organism evidence="1 2">
    <name type="scientific">Pedobacter mendelii</name>
    <dbReference type="NCBI Taxonomy" id="1908240"/>
    <lineage>
        <taxon>Bacteria</taxon>
        <taxon>Pseudomonadati</taxon>
        <taxon>Bacteroidota</taxon>
        <taxon>Sphingobacteriia</taxon>
        <taxon>Sphingobacteriales</taxon>
        <taxon>Sphingobacteriaceae</taxon>
        <taxon>Pedobacter</taxon>
    </lineage>
</organism>
<comment type="caution">
    <text evidence="1">The sequence shown here is derived from an EMBL/GenBank/DDBJ whole genome shotgun (WGS) entry which is preliminary data.</text>
</comment>
<dbReference type="Proteomes" id="UP000645390">
    <property type="component" value="Unassembled WGS sequence"/>
</dbReference>
<accession>A0ABQ2BIC6</accession>
<gene>
    <name evidence="1" type="ORF">GCM10008119_16530</name>
</gene>
<proteinExistence type="predicted"/>
<sequence length="165" mass="19352">MNVLKIFLSIAILQICMVQKSVFTQSIEVQTDEKYKFLATYQSDTSRYMLENFVTTQAFYKQKAVSTLLNKLEAPIKYFSYGPDTDDQKHTTHLTIAAYNYTQIEKKVNRKIEPALLVIYLTKPIPLAHVDQLMRKNKSSWTKDEVNLFGNQIIDHIDYLHYKFK</sequence>
<name>A0ABQ2BIC6_9SPHI</name>